<feature type="region of interest" description="Disordered" evidence="2">
    <location>
        <begin position="66"/>
        <end position="148"/>
    </location>
</feature>
<protein>
    <recommendedName>
        <fullName evidence="7">DUF632 domain-containing protein</fullName>
    </recommendedName>
</protein>
<gene>
    <name evidence="5" type="ORF">LVIROSA_LOCUS2260</name>
</gene>
<dbReference type="EMBL" id="CAKMRJ010000001">
    <property type="protein sequence ID" value="CAH1414342.1"/>
    <property type="molecule type" value="Genomic_DNA"/>
</dbReference>
<name>A0AAU9LJ34_9ASTR</name>
<keyword evidence="1" id="KW-0175">Coiled coil</keyword>
<feature type="compositionally biased region" description="Low complexity" evidence="2">
    <location>
        <begin position="276"/>
        <end position="296"/>
    </location>
</feature>
<dbReference type="AlphaFoldDB" id="A0AAU9LJ34"/>
<feature type="region of interest" description="Disordered" evidence="2">
    <location>
        <begin position="394"/>
        <end position="438"/>
    </location>
</feature>
<feature type="coiled-coil region" evidence="1">
    <location>
        <begin position="783"/>
        <end position="820"/>
    </location>
</feature>
<dbReference type="PANTHER" id="PTHR21450:SF49">
    <property type="entry name" value="NITRATE REGULATORY GENE2 PROTEIN"/>
    <property type="match status" value="1"/>
</dbReference>
<feature type="compositionally biased region" description="Basic and acidic residues" evidence="2">
    <location>
        <begin position="364"/>
        <end position="373"/>
    </location>
</feature>
<evidence type="ECO:0008006" key="7">
    <source>
        <dbReference type="Google" id="ProtNLM"/>
    </source>
</evidence>
<feature type="compositionally biased region" description="Basic and acidic residues" evidence="2">
    <location>
        <begin position="413"/>
        <end position="435"/>
    </location>
</feature>
<dbReference type="InterPro" id="IPR006867">
    <property type="entry name" value="DUF632"/>
</dbReference>
<feature type="domain" description="DUF632" evidence="3">
    <location>
        <begin position="474"/>
        <end position="782"/>
    </location>
</feature>
<dbReference type="Proteomes" id="UP001157418">
    <property type="component" value="Unassembled WGS sequence"/>
</dbReference>
<dbReference type="PANTHER" id="PTHR21450">
    <property type="entry name" value="PROTEIN ALTERED PHOSPHATE STARVATION RESPONSE 1"/>
    <property type="match status" value="1"/>
</dbReference>
<evidence type="ECO:0000259" key="4">
    <source>
        <dbReference type="Pfam" id="PF04783"/>
    </source>
</evidence>
<feature type="domain" description="DUF630" evidence="4">
    <location>
        <begin position="1"/>
        <end position="57"/>
    </location>
</feature>
<keyword evidence="6" id="KW-1185">Reference proteome</keyword>
<proteinExistence type="predicted"/>
<evidence type="ECO:0000313" key="5">
    <source>
        <dbReference type="EMBL" id="CAH1414342.1"/>
    </source>
</evidence>
<feature type="compositionally biased region" description="Basic residues" evidence="2">
    <location>
        <begin position="96"/>
        <end position="106"/>
    </location>
</feature>
<evidence type="ECO:0000259" key="3">
    <source>
        <dbReference type="Pfam" id="PF04782"/>
    </source>
</evidence>
<feature type="compositionally biased region" description="Pro residues" evidence="2">
    <location>
        <begin position="330"/>
        <end position="341"/>
    </location>
</feature>
<feature type="compositionally biased region" description="Gly residues" evidence="2">
    <location>
        <begin position="402"/>
        <end position="412"/>
    </location>
</feature>
<reference evidence="5 6" key="1">
    <citation type="submission" date="2022-01" db="EMBL/GenBank/DDBJ databases">
        <authorList>
            <person name="Xiong W."/>
            <person name="Schranz E."/>
        </authorList>
    </citation>
    <scope>NUCLEOTIDE SEQUENCE [LARGE SCALE GENOMIC DNA]</scope>
</reference>
<dbReference type="Pfam" id="PF04783">
    <property type="entry name" value="DUF630"/>
    <property type="match status" value="1"/>
</dbReference>
<accession>A0AAU9LJ34</accession>
<organism evidence="5 6">
    <name type="scientific">Lactuca virosa</name>
    <dbReference type="NCBI Taxonomy" id="75947"/>
    <lineage>
        <taxon>Eukaryota</taxon>
        <taxon>Viridiplantae</taxon>
        <taxon>Streptophyta</taxon>
        <taxon>Embryophyta</taxon>
        <taxon>Tracheophyta</taxon>
        <taxon>Spermatophyta</taxon>
        <taxon>Magnoliopsida</taxon>
        <taxon>eudicotyledons</taxon>
        <taxon>Gunneridae</taxon>
        <taxon>Pentapetalae</taxon>
        <taxon>asterids</taxon>
        <taxon>campanulids</taxon>
        <taxon>Asterales</taxon>
        <taxon>Asteraceae</taxon>
        <taxon>Cichorioideae</taxon>
        <taxon>Cichorieae</taxon>
        <taxon>Lactucinae</taxon>
        <taxon>Lactuca</taxon>
    </lineage>
</organism>
<dbReference type="InterPro" id="IPR006868">
    <property type="entry name" value="DUF630"/>
</dbReference>
<evidence type="ECO:0000256" key="2">
    <source>
        <dbReference type="SAM" id="MobiDB-lite"/>
    </source>
</evidence>
<sequence length="895" mass="100496">MGCVGSKPEESPAVALCRQRCTFLDEAIHQRYALAEAHLAYCHSLKNVGVSLHRFFDIHSSAAVHGHGGDTPPSPVLNLPPQRKGESSKPPVTAPVHHHQHQHHDHSHSNSGSSHLHFHSDSDEDSEDDDGSIHLHSVNGGSPLHQHRHRPYENVTYNDQHDTASSSYPPPFYPPSGYPPSGYLPSGFPPSNYPPAGYPPSGYPPAGYPPSGYPPAGYPPPDYPPAGYAPEGYAPGRYTMNFMRKQPTPSVVYQQRPMSPETIHYGEASSSSSYYNNNYNYQNPNSSSYNNNYSNYGEFFGSSSRQPPYGGVSSPPPILQAEASSSNSKPSPPPPPPPPPSSSWDFLNPFETFESYYPPYTPSRDSREVREEEGIPDLEDEDYFQEEVVKEIHSSIPKFVDSGGGGGGNGGKGDSKKAAVVDEESEKSSGGELHYRSGPTVVEDEPVEFEVHVVDKEETSRSEKPLADFQNDSEVVREIQVQFDRASESGNELAKMLEVGKVPHNRKHAAYQVPSKMLNVFSPSLAIAASKYTSAETTDPSNLDAGIDLRTKSQHLSSTLHKLYLWEKKLFEEVKIEEKMRLLHEEKNRRLKRLDEKGAEPHKVDATRTLVRSLSTKIRIAIQVVDKISEQINRLRDDELWPQLNDFIQGLTRMWRSMLDCHHSQTRAIGAAKRLDAIASHKHFSDDSLEATLQLEHELLNWTLRFSCWFGAQKGFVTSLNNWLLKCLLYIPEETADGPVPFSPSRIGAPTVFIICNQWAQAMERISDKEVVESMRDFVRIVLQLWERDKQEMRRRLVMHKNMERKVKDLEREDVKIHKELQVLDKRIVVGNSGEDNGISAVYQSETSKSVGAQTNLRLVFEAMERFTAASLKACEELLQRIEEDKISREQEKVL</sequence>
<evidence type="ECO:0000313" key="6">
    <source>
        <dbReference type="Proteomes" id="UP001157418"/>
    </source>
</evidence>
<evidence type="ECO:0000256" key="1">
    <source>
        <dbReference type="SAM" id="Coils"/>
    </source>
</evidence>
<comment type="caution">
    <text evidence="5">The sequence shown here is derived from an EMBL/GenBank/DDBJ whole genome shotgun (WGS) entry which is preliminary data.</text>
</comment>
<dbReference type="Pfam" id="PF04782">
    <property type="entry name" value="DUF632"/>
    <property type="match status" value="1"/>
</dbReference>
<feature type="region of interest" description="Disordered" evidence="2">
    <location>
        <begin position="276"/>
        <end position="382"/>
    </location>
</feature>